<dbReference type="PROSITE" id="PS50255">
    <property type="entry name" value="CYTOCHROME_B5_2"/>
    <property type="match status" value="1"/>
</dbReference>
<dbReference type="InterPro" id="IPR001199">
    <property type="entry name" value="Cyt_B5-like_heme/steroid-bd"/>
</dbReference>
<dbReference type="NCBIfam" id="TIGR01813">
    <property type="entry name" value="flavo_cyto_c"/>
    <property type="match status" value="1"/>
</dbReference>
<evidence type="ECO:0000256" key="7">
    <source>
        <dbReference type="ARBA" id="ARBA00067004"/>
    </source>
</evidence>
<dbReference type="InterPro" id="IPR003953">
    <property type="entry name" value="FAD-dep_OxRdtase_2_FAD-bd"/>
</dbReference>
<evidence type="ECO:0000259" key="10">
    <source>
        <dbReference type="PROSITE" id="PS50255"/>
    </source>
</evidence>
<keyword evidence="5" id="KW-0560">Oxidoreductase</keyword>
<dbReference type="Gene3D" id="3.10.120.10">
    <property type="entry name" value="Cytochrome b5-like heme/steroid binding domain"/>
    <property type="match status" value="1"/>
</dbReference>
<evidence type="ECO:0000256" key="9">
    <source>
        <dbReference type="SAM" id="MobiDB-lite"/>
    </source>
</evidence>
<keyword evidence="3" id="KW-0285">Flavoprotein</keyword>
<keyword evidence="12" id="KW-1185">Reference proteome</keyword>
<dbReference type="PANTHER" id="PTHR43400">
    <property type="entry name" value="FUMARATE REDUCTASE"/>
    <property type="match status" value="1"/>
</dbReference>
<dbReference type="Pfam" id="PF00173">
    <property type="entry name" value="Cyt-b5"/>
    <property type="match status" value="1"/>
</dbReference>
<dbReference type="SUPFAM" id="SSF56425">
    <property type="entry name" value="Succinate dehydrogenase/fumarate reductase flavoprotein, catalytic domain"/>
    <property type="match status" value="1"/>
</dbReference>
<dbReference type="SUPFAM" id="SSF55856">
    <property type="entry name" value="Cytochrome b5-like heme/steroid binding domain"/>
    <property type="match status" value="1"/>
</dbReference>
<dbReference type="EC" id="1.3.1.6" evidence="7"/>
<evidence type="ECO:0000256" key="4">
    <source>
        <dbReference type="ARBA" id="ARBA00022827"/>
    </source>
</evidence>
<evidence type="ECO:0000256" key="1">
    <source>
        <dbReference type="ARBA" id="ARBA00001974"/>
    </source>
</evidence>
<name>A0A9W4UC20_9PLEO</name>
<comment type="caution">
    <text evidence="11">The sequence shown here is derived from an EMBL/GenBank/DDBJ whole genome shotgun (WGS) entry which is preliminary data.</text>
</comment>
<evidence type="ECO:0000256" key="8">
    <source>
        <dbReference type="ARBA" id="ARBA00077246"/>
    </source>
</evidence>
<dbReference type="OrthoDB" id="10252157at2759"/>
<gene>
    <name evidence="11" type="ORF">PDIGIT_LOCUS4557</name>
</gene>
<evidence type="ECO:0000256" key="5">
    <source>
        <dbReference type="ARBA" id="ARBA00023002"/>
    </source>
</evidence>
<evidence type="ECO:0000256" key="2">
    <source>
        <dbReference type="ARBA" id="ARBA00008040"/>
    </source>
</evidence>
<dbReference type="InterPro" id="IPR036188">
    <property type="entry name" value="FAD/NAD-bd_sf"/>
</dbReference>
<feature type="compositionally biased region" description="Low complexity" evidence="9">
    <location>
        <begin position="503"/>
        <end position="512"/>
    </location>
</feature>
<accession>A0A9W4UC20</accession>
<dbReference type="Gene3D" id="3.90.700.10">
    <property type="entry name" value="Succinate dehydrogenase/fumarate reductase flavoprotein, catalytic domain"/>
    <property type="match status" value="1"/>
</dbReference>
<dbReference type="GO" id="GO:0016156">
    <property type="term" value="F:fumarate reductase (NADH) activity"/>
    <property type="evidence" value="ECO:0007669"/>
    <property type="project" value="UniProtKB-EC"/>
</dbReference>
<organism evidence="11 12">
    <name type="scientific">Periconia digitata</name>
    <dbReference type="NCBI Taxonomy" id="1303443"/>
    <lineage>
        <taxon>Eukaryota</taxon>
        <taxon>Fungi</taxon>
        <taxon>Dikarya</taxon>
        <taxon>Ascomycota</taxon>
        <taxon>Pezizomycotina</taxon>
        <taxon>Dothideomycetes</taxon>
        <taxon>Pleosporomycetidae</taxon>
        <taxon>Pleosporales</taxon>
        <taxon>Massarineae</taxon>
        <taxon>Periconiaceae</taxon>
        <taxon>Periconia</taxon>
    </lineage>
</organism>
<feature type="region of interest" description="Disordered" evidence="9">
    <location>
        <begin position="493"/>
        <end position="544"/>
    </location>
</feature>
<dbReference type="FunFam" id="3.90.700.10:FF:000007">
    <property type="entry name" value="NADH-dependent fumarate reductase"/>
    <property type="match status" value="1"/>
</dbReference>
<dbReference type="InterPro" id="IPR027477">
    <property type="entry name" value="Succ_DH/fumarate_Rdtase_cat_sf"/>
</dbReference>
<dbReference type="Pfam" id="PF00890">
    <property type="entry name" value="FAD_binding_2"/>
    <property type="match status" value="1"/>
</dbReference>
<protein>
    <recommendedName>
        <fullName evidence="7">fumarate reductase (NADH)</fullName>
        <ecNumber evidence="7">1.3.1.6</ecNumber>
    </recommendedName>
    <alternativeName>
        <fullName evidence="8">NADH-dependent fumarate reductase</fullName>
    </alternativeName>
</protein>
<comment type="similarity">
    <text evidence="2">Belongs to the FAD-dependent oxidoreductase 2 family. FRD/SDH subfamily.</text>
</comment>
<dbReference type="GO" id="GO:0010181">
    <property type="term" value="F:FMN binding"/>
    <property type="evidence" value="ECO:0007669"/>
    <property type="project" value="InterPro"/>
</dbReference>
<dbReference type="InterPro" id="IPR036400">
    <property type="entry name" value="Cyt_B5-like_heme/steroid_sf"/>
</dbReference>
<comment type="cofactor">
    <cofactor evidence="1">
        <name>FAD</name>
        <dbReference type="ChEBI" id="CHEBI:57692"/>
    </cofactor>
</comment>
<sequence length="634" mass="68560">MSQRVIVVGAGLSGLSAAHTIYLSGGNVVLLDKNNFMGGNSTKATSGINGALTRTQVDHKIADSVKQFYDDTLKSARDKARPDLIKVLTYKSAAAVEWLMDVFNLDLTLVSRLGGHSQPRTHRGHDAKFPGMAITYALMQRFEELAEAEPERVQLVKKAKVLKVNMDGNTATGVTYSFNGEETSIDGPVVLATGGYAADFTEDSLLKKHRPDTFDLSTTNGAHATGDGHKMLMSVGANGIDMDKVQVHPTGLVDPKDPHAKTKFLAAEALRGEGGILLNSKGKRFCDDLGHRDYVSGMMWEEKKKNQWPIRLVLNSKASNVLDFHTRHYSGRGLMKKMTGKELAKEIGVSDSELSGEFQSYNAIAKGEKKDTWGKKYFHNLPFDINDTFHVAVMEPVLHFTMGGIEINDQAQCLNSQGKPFDGLFVCGELAGGVHGANRLGGSSLLGCVVYGRVAGDSASKYLFQKALTGAGGSAASRLGQISLHIDPSQPGKISVEWGNGQSATASSGSSAIDQQKQLSAGPVLKKDGDSSDPGKVSKPNQPAKFEIPDKEFSLEEIAKHNKKDDLWIAVKGIVMDVTNWTDEHPGGPQALFSHMGKDASEEFEMLHDDEVIPKYAPEIVIGKVKGQKVTLEY</sequence>
<dbReference type="Gene3D" id="3.50.50.60">
    <property type="entry name" value="FAD/NAD(P)-binding domain"/>
    <property type="match status" value="1"/>
</dbReference>
<dbReference type="EMBL" id="CAOQHR010000003">
    <property type="protein sequence ID" value="CAI6331532.1"/>
    <property type="molecule type" value="Genomic_DNA"/>
</dbReference>
<evidence type="ECO:0000313" key="12">
    <source>
        <dbReference type="Proteomes" id="UP001152607"/>
    </source>
</evidence>
<dbReference type="PANTHER" id="PTHR43400:SF1">
    <property type="entry name" value="FUMARATE REDUCTASE"/>
    <property type="match status" value="1"/>
</dbReference>
<evidence type="ECO:0000256" key="6">
    <source>
        <dbReference type="ARBA" id="ARBA00050832"/>
    </source>
</evidence>
<dbReference type="AlphaFoldDB" id="A0A9W4UC20"/>
<feature type="domain" description="Cytochrome b5 heme-binding" evidence="10">
    <location>
        <begin position="550"/>
        <end position="626"/>
    </location>
</feature>
<dbReference type="Proteomes" id="UP001152607">
    <property type="component" value="Unassembled WGS sequence"/>
</dbReference>
<keyword evidence="4" id="KW-0274">FAD</keyword>
<comment type="catalytic activity">
    <reaction evidence="6">
        <text>succinate + NAD(+) = fumarate + NADH + H(+)</text>
        <dbReference type="Rhea" id="RHEA:18281"/>
        <dbReference type="ChEBI" id="CHEBI:15378"/>
        <dbReference type="ChEBI" id="CHEBI:29806"/>
        <dbReference type="ChEBI" id="CHEBI:30031"/>
        <dbReference type="ChEBI" id="CHEBI:57540"/>
        <dbReference type="ChEBI" id="CHEBI:57945"/>
        <dbReference type="EC" id="1.3.1.6"/>
    </reaction>
</comment>
<evidence type="ECO:0000313" key="11">
    <source>
        <dbReference type="EMBL" id="CAI6331532.1"/>
    </source>
</evidence>
<dbReference type="InterPro" id="IPR050315">
    <property type="entry name" value="FAD-oxidoreductase_2"/>
</dbReference>
<evidence type="ECO:0000256" key="3">
    <source>
        <dbReference type="ARBA" id="ARBA00022630"/>
    </source>
</evidence>
<dbReference type="InterPro" id="IPR010960">
    <property type="entry name" value="Flavocytochrome_c"/>
</dbReference>
<dbReference type="SMART" id="SM01117">
    <property type="entry name" value="Cyt-b5"/>
    <property type="match status" value="1"/>
</dbReference>
<proteinExistence type="inferred from homology"/>
<dbReference type="SUPFAM" id="SSF51905">
    <property type="entry name" value="FAD/NAD(P)-binding domain"/>
    <property type="match status" value="1"/>
</dbReference>
<reference evidence="11" key="1">
    <citation type="submission" date="2023-01" db="EMBL/GenBank/DDBJ databases">
        <authorList>
            <person name="Van Ghelder C."/>
            <person name="Rancurel C."/>
        </authorList>
    </citation>
    <scope>NUCLEOTIDE SEQUENCE</scope>
    <source>
        <strain evidence="11">CNCM I-4278</strain>
    </source>
</reference>